<dbReference type="Proteomes" id="UP001049176">
    <property type="component" value="Chromosome 5"/>
</dbReference>
<accession>A0A9P7RZG2</accession>
<dbReference type="OrthoDB" id="3237202at2759"/>
<dbReference type="PANTHER" id="PTHR36223">
    <property type="entry name" value="BETA-LACTAMASE-TYPE TRANSPEPTIDASE FOLD DOMAIN CONTAINING PROTEIN"/>
    <property type="match status" value="1"/>
</dbReference>
<gene>
    <name evidence="1" type="ORF">E1B28_008937</name>
</gene>
<reference evidence="1" key="1">
    <citation type="journal article" date="2021" name="Genome Biol. Evol.">
        <title>The assembled and annotated genome of the fairy-ring fungus Marasmius oreades.</title>
        <authorList>
            <person name="Hiltunen M."/>
            <person name="Ament-Velasquez S.L."/>
            <person name="Johannesson H."/>
        </authorList>
    </citation>
    <scope>NUCLEOTIDE SEQUENCE</scope>
    <source>
        <strain evidence="1">03SP1</strain>
    </source>
</reference>
<proteinExistence type="predicted"/>
<evidence type="ECO:0000313" key="1">
    <source>
        <dbReference type="EMBL" id="KAG7092594.1"/>
    </source>
</evidence>
<dbReference type="GeneID" id="66078013"/>
<dbReference type="PANTHER" id="PTHR36223:SF1">
    <property type="entry name" value="TRANSCRIPTION ELONGATION FACTOR EAF N-TERMINAL DOMAIN-CONTAINING PROTEIN"/>
    <property type="match status" value="1"/>
</dbReference>
<protein>
    <submittedName>
        <fullName evidence="1">Uncharacterized protein</fullName>
    </submittedName>
</protein>
<sequence length="340" mass="37828">MMRNGSLRLIACQYLVPHPWEALYESSEMLFHRGFSAWIVVNGQPLPEYLVAVNSDTHQVSCWIPSEEGQRFSVHWQDHGGNVDTCAFISLDGFIAPGRFLFGCGATSRFGVRTSQNTERPFVFRKVTESTVLSPSSTDVGMIVLKIKRIKRTGQQPVDTLQRLSHGPQGSRQQGDIYVGFGEESQAFERWDYTWKVEPHTDGTGDTSSGSPTYVSFVFRYRSYEFLQAQGIVPPMSSSSSTTPTGRGPVRRIMSAPAVPNNGQPPPPLPNSSFKIQRHVHELSAGFPSSIHRNSPEARRTTSWVPSISMALNSGYPGTHLLVNPRGPEEYYRSTNSDSQ</sequence>
<keyword evidence="2" id="KW-1185">Reference proteome</keyword>
<dbReference type="EMBL" id="CM032185">
    <property type="protein sequence ID" value="KAG7092594.1"/>
    <property type="molecule type" value="Genomic_DNA"/>
</dbReference>
<organism evidence="1 2">
    <name type="scientific">Marasmius oreades</name>
    <name type="common">fairy-ring Marasmius</name>
    <dbReference type="NCBI Taxonomy" id="181124"/>
    <lineage>
        <taxon>Eukaryota</taxon>
        <taxon>Fungi</taxon>
        <taxon>Dikarya</taxon>
        <taxon>Basidiomycota</taxon>
        <taxon>Agaricomycotina</taxon>
        <taxon>Agaricomycetes</taxon>
        <taxon>Agaricomycetidae</taxon>
        <taxon>Agaricales</taxon>
        <taxon>Marasmiineae</taxon>
        <taxon>Marasmiaceae</taxon>
        <taxon>Marasmius</taxon>
    </lineage>
</organism>
<dbReference type="KEGG" id="more:E1B28_008937"/>
<dbReference type="AlphaFoldDB" id="A0A9P7RZG2"/>
<comment type="caution">
    <text evidence="1">The sequence shown here is derived from an EMBL/GenBank/DDBJ whole genome shotgun (WGS) entry which is preliminary data.</text>
</comment>
<evidence type="ECO:0000313" key="2">
    <source>
        <dbReference type="Proteomes" id="UP001049176"/>
    </source>
</evidence>
<dbReference type="RefSeq" id="XP_043009064.1">
    <property type="nucleotide sequence ID" value="XM_043153779.1"/>
</dbReference>
<name>A0A9P7RZG2_9AGAR</name>